<proteinExistence type="predicted"/>
<evidence type="ECO:0000313" key="2">
    <source>
        <dbReference type="Proteomes" id="UP001596053"/>
    </source>
</evidence>
<dbReference type="RefSeq" id="WP_377801251.1">
    <property type="nucleotide sequence ID" value="NZ_JBHSLW010000056.1"/>
</dbReference>
<accession>A0ABW0IY89</accession>
<dbReference type="EMBL" id="JBHSLW010000056">
    <property type="protein sequence ID" value="MFC5423057.1"/>
    <property type="molecule type" value="Genomic_DNA"/>
</dbReference>
<gene>
    <name evidence="1" type="ORF">ACFPOB_26255</name>
</gene>
<name>A0ABW0IY89_9HYPH</name>
<evidence type="ECO:0000313" key="1">
    <source>
        <dbReference type="EMBL" id="MFC5423057.1"/>
    </source>
</evidence>
<protein>
    <recommendedName>
        <fullName evidence="3">Phasin protein</fullName>
    </recommendedName>
</protein>
<keyword evidence="2" id="KW-1185">Reference proteome</keyword>
<dbReference type="Proteomes" id="UP001596053">
    <property type="component" value="Unassembled WGS sequence"/>
</dbReference>
<evidence type="ECO:0008006" key="3">
    <source>
        <dbReference type="Google" id="ProtNLM"/>
    </source>
</evidence>
<reference evidence="2" key="1">
    <citation type="journal article" date="2019" name="Int. J. Syst. Evol. Microbiol.">
        <title>The Global Catalogue of Microorganisms (GCM) 10K type strain sequencing project: providing services to taxonomists for standard genome sequencing and annotation.</title>
        <authorList>
            <consortium name="The Broad Institute Genomics Platform"/>
            <consortium name="The Broad Institute Genome Sequencing Center for Infectious Disease"/>
            <person name="Wu L."/>
            <person name="Ma J."/>
        </authorList>
    </citation>
    <scope>NUCLEOTIDE SEQUENCE [LARGE SCALE GENOMIC DNA]</scope>
    <source>
        <strain evidence="2">NCAIM B.01391</strain>
    </source>
</reference>
<comment type="caution">
    <text evidence="1">The sequence shown here is derived from an EMBL/GenBank/DDBJ whole genome shotgun (WGS) entry which is preliminary data.</text>
</comment>
<sequence>MTEQPLKPSDLESFLAEYNSTRNAFFHALSSTLATTAQSQAEPVDFIKQFRAHAVDAANAARLNSELQSGGDLRDATVLTLNAIASEAESLLKPRR</sequence>
<organism evidence="1 2">
    <name type="scientific">Bosea eneae</name>
    <dbReference type="NCBI Taxonomy" id="151454"/>
    <lineage>
        <taxon>Bacteria</taxon>
        <taxon>Pseudomonadati</taxon>
        <taxon>Pseudomonadota</taxon>
        <taxon>Alphaproteobacteria</taxon>
        <taxon>Hyphomicrobiales</taxon>
        <taxon>Boseaceae</taxon>
        <taxon>Bosea</taxon>
    </lineage>
</organism>